<evidence type="ECO:0000256" key="4">
    <source>
        <dbReference type="ARBA" id="ARBA00023136"/>
    </source>
</evidence>
<evidence type="ECO:0000256" key="3">
    <source>
        <dbReference type="ARBA" id="ARBA00022989"/>
    </source>
</evidence>
<proteinExistence type="predicted"/>
<dbReference type="Pfam" id="PF05105">
    <property type="entry name" value="Phage_holin_4_1"/>
    <property type="match status" value="1"/>
</dbReference>
<keyword evidence="4 5" id="KW-0472">Membrane</keyword>
<dbReference type="InterPro" id="IPR006480">
    <property type="entry name" value="Phage_holin_4_1"/>
</dbReference>
<sequence>MGLNTERLFSGVVASIVATPIIQDTKVLVLCVFIFELVDFITGCWKSSVIAHKSRKKFAFESIKAWRTIYKTVLILIGIYLAYILDYKVLTMKELYLPNYFCAFVCGVEFWSFLENAAQISDYPLFRWLRKFMKTKVEEGLDTNFDDITKEDDK</sequence>
<keyword evidence="2 5" id="KW-0812">Transmembrane</keyword>
<feature type="transmembrane region" description="Helical" evidence="5">
    <location>
        <begin position="97"/>
        <end position="114"/>
    </location>
</feature>
<evidence type="ECO:0000256" key="1">
    <source>
        <dbReference type="ARBA" id="ARBA00004301"/>
    </source>
</evidence>
<comment type="subcellular location">
    <subcellularLocation>
        <location evidence="1">Host membrane</location>
        <topology evidence="1">Multi-pass membrane protein</topology>
    </subcellularLocation>
</comment>
<keyword evidence="3 5" id="KW-1133">Transmembrane helix</keyword>
<accession>A0A8S5NAP3</accession>
<evidence type="ECO:0000313" key="6">
    <source>
        <dbReference type="EMBL" id="DAD91508.1"/>
    </source>
</evidence>
<feature type="transmembrane region" description="Helical" evidence="5">
    <location>
        <begin position="68"/>
        <end position="85"/>
    </location>
</feature>
<dbReference type="GO" id="GO:0033644">
    <property type="term" value="C:host cell membrane"/>
    <property type="evidence" value="ECO:0007669"/>
    <property type="project" value="UniProtKB-SubCell"/>
</dbReference>
<reference evidence="6" key="1">
    <citation type="journal article" date="2021" name="Proc. Natl. Acad. Sci. U.S.A.">
        <title>A Catalog of Tens of Thousands of Viruses from Human Metagenomes Reveals Hidden Associations with Chronic Diseases.</title>
        <authorList>
            <person name="Tisza M.J."/>
            <person name="Buck C.B."/>
        </authorList>
    </citation>
    <scope>NUCLEOTIDE SEQUENCE</scope>
    <source>
        <strain evidence="6">Ctx322</strain>
    </source>
</reference>
<protein>
    <submittedName>
        <fullName evidence="6">Holin</fullName>
    </submittedName>
</protein>
<evidence type="ECO:0000256" key="5">
    <source>
        <dbReference type="SAM" id="Phobius"/>
    </source>
</evidence>
<name>A0A8S5NAP3_9CAUD</name>
<evidence type="ECO:0000256" key="2">
    <source>
        <dbReference type="ARBA" id="ARBA00022692"/>
    </source>
</evidence>
<dbReference type="EMBL" id="BK015115">
    <property type="protein sequence ID" value="DAD91508.1"/>
    <property type="molecule type" value="Genomic_DNA"/>
</dbReference>
<organism evidence="6">
    <name type="scientific">Myoviridae sp. ctx322</name>
    <dbReference type="NCBI Taxonomy" id="2826711"/>
    <lineage>
        <taxon>Viruses</taxon>
        <taxon>Duplodnaviria</taxon>
        <taxon>Heunggongvirae</taxon>
        <taxon>Uroviricota</taxon>
        <taxon>Caudoviricetes</taxon>
    </lineage>
</organism>